<protein>
    <recommendedName>
        <fullName evidence="7">Solute carrier family 40 member</fullName>
    </recommendedName>
</protein>
<keyword evidence="10" id="KW-1185">Reference proteome</keyword>
<feature type="compositionally biased region" description="Low complexity" evidence="8">
    <location>
        <begin position="267"/>
        <end position="283"/>
    </location>
</feature>
<sequence>MAENETSIPEDASALQSDNGSSPNAPLLGENTTRAPSHTSQSSTQTHATARSTSIKRKLYISHFLSTWNSRMFEFGAVLFLVAAFPGTLLYTSAYALVRSLAVALLSSALGRRIDRFDRLKVLRSSIVWQRIPVAASCLIILLLLSQEGVSLSSNALFACASLLACVEKLASVANTVAVERDWVVIISDSLEIPRQDLNASMRRIDLFCKLIAPLFISFIDSYSTKVAVCTVFGLSTVWVVVEYLAIAQVYNAVPELKIRPTHEQSEQPSTLQPPSSSSSSSSSSLQNLLRPWREYASSPVFLASFSLSLLYLTVLSFAPQMITYLLYTGFTPLQVSCMRIAAVISELCGTMVAPAAMRRVGPVRAGLWFINWQFGSLAAAAGGFLFFDNGQVTNSKVVAVCLIVGVTLSRLGLWGFDLNVQYLVQKETTPTQRAQFSSTEMALQSVFEMLSFACTIVFARPEQFKYPVLRASGAYVAVCGEEGG</sequence>
<keyword evidence="6 7" id="KW-0472">Membrane</keyword>
<name>A0A0U1LQA0_TALIS</name>
<comment type="caution">
    <text evidence="7">Lacks conserved residue(s) required for the propagation of feature annotation.</text>
</comment>
<dbReference type="PANTHER" id="PTHR11660">
    <property type="entry name" value="SOLUTE CARRIER FAMILY 40 MEMBER"/>
    <property type="match status" value="1"/>
</dbReference>
<feature type="region of interest" description="Disordered" evidence="8">
    <location>
        <begin position="1"/>
        <end position="50"/>
    </location>
</feature>
<comment type="function">
    <text evidence="7">May be involved in iron transport and iron homeostasis.</text>
</comment>
<evidence type="ECO:0000256" key="2">
    <source>
        <dbReference type="ARBA" id="ARBA00006279"/>
    </source>
</evidence>
<dbReference type="CDD" id="cd17480">
    <property type="entry name" value="MFS_SLC40A1_like"/>
    <property type="match status" value="1"/>
</dbReference>
<dbReference type="InterPro" id="IPR009716">
    <property type="entry name" value="Ferroportin-1"/>
</dbReference>
<feature type="transmembrane region" description="Helical" evidence="7">
    <location>
        <begin position="398"/>
        <end position="417"/>
    </location>
</feature>
<dbReference type="STRING" id="28573.A0A0U1LQA0"/>
<evidence type="ECO:0000256" key="4">
    <source>
        <dbReference type="ARBA" id="ARBA00022692"/>
    </source>
</evidence>
<gene>
    <name evidence="9" type="ORF">PISL3812_01700</name>
</gene>
<evidence type="ECO:0000313" key="10">
    <source>
        <dbReference type="Proteomes" id="UP000054383"/>
    </source>
</evidence>
<evidence type="ECO:0000313" key="9">
    <source>
        <dbReference type="EMBL" id="CRG84408.1"/>
    </source>
</evidence>
<accession>A0A0U1LQA0</accession>
<dbReference type="PANTHER" id="PTHR11660:SF57">
    <property type="entry name" value="SOLUTE CARRIER FAMILY 40 MEMBER"/>
    <property type="match status" value="1"/>
</dbReference>
<organism evidence="9 10">
    <name type="scientific">Talaromyces islandicus</name>
    <name type="common">Penicillium islandicum</name>
    <dbReference type="NCBI Taxonomy" id="28573"/>
    <lineage>
        <taxon>Eukaryota</taxon>
        <taxon>Fungi</taxon>
        <taxon>Dikarya</taxon>
        <taxon>Ascomycota</taxon>
        <taxon>Pezizomycotina</taxon>
        <taxon>Eurotiomycetes</taxon>
        <taxon>Eurotiomycetidae</taxon>
        <taxon>Eurotiales</taxon>
        <taxon>Trichocomaceae</taxon>
        <taxon>Talaromyces</taxon>
        <taxon>Talaromyces sect. Islandici</taxon>
    </lineage>
</organism>
<dbReference type="InterPro" id="IPR036259">
    <property type="entry name" value="MFS_trans_sf"/>
</dbReference>
<keyword evidence="7" id="KW-0406">Ion transport</keyword>
<feature type="transmembrane region" description="Helical" evidence="7">
    <location>
        <begin position="301"/>
        <end position="328"/>
    </location>
</feature>
<dbReference type="Gene3D" id="1.20.1250.20">
    <property type="entry name" value="MFS general substrate transporter like domains"/>
    <property type="match status" value="1"/>
</dbReference>
<feature type="region of interest" description="Disordered" evidence="8">
    <location>
        <begin position="264"/>
        <end position="283"/>
    </location>
</feature>
<dbReference type="AlphaFoldDB" id="A0A0U1LQA0"/>
<evidence type="ECO:0000256" key="3">
    <source>
        <dbReference type="ARBA" id="ARBA00022448"/>
    </source>
</evidence>
<dbReference type="SUPFAM" id="SSF103473">
    <property type="entry name" value="MFS general substrate transporter"/>
    <property type="match status" value="1"/>
</dbReference>
<feature type="transmembrane region" description="Helical" evidence="7">
    <location>
        <begin position="127"/>
        <end position="146"/>
    </location>
</feature>
<feature type="transmembrane region" description="Helical" evidence="7">
    <location>
        <begin position="75"/>
        <end position="106"/>
    </location>
</feature>
<comment type="similarity">
    <text evidence="2 7">Belongs to the ferroportin (FP) (TC 2.A.100) family. SLC40A subfamily.</text>
</comment>
<evidence type="ECO:0000256" key="7">
    <source>
        <dbReference type="RuleBase" id="RU365065"/>
    </source>
</evidence>
<evidence type="ECO:0000256" key="8">
    <source>
        <dbReference type="SAM" id="MobiDB-lite"/>
    </source>
</evidence>
<dbReference type="OMA" id="YPVFISY"/>
<proteinExistence type="inferred from homology"/>
<feature type="compositionally biased region" description="Polar residues" evidence="8">
    <location>
        <begin position="14"/>
        <end position="36"/>
    </location>
</feature>
<dbReference type="GO" id="GO:0005381">
    <property type="term" value="F:iron ion transmembrane transporter activity"/>
    <property type="evidence" value="ECO:0007669"/>
    <property type="project" value="UniProtKB-UniRule"/>
</dbReference>
<dbReference type="EMBL" id="CVMT01000001">
    <property type="protein sequence ID" value="CRG84408.1"/>
    <property type="molecule type" value="Genomic_DNA"/>
</dbReference>
<keyword evidence="3 7" id="KW-0813">Transport</keyword>
<dbReference type="GO" id="GO:0016020">
    <property type="term" value="C:membrane"/>
    <property type="evidence" value="ECO:0007669"/>
    <property type="project" value="UniProtKB-SubCell"/>
</dbReference>
<comment type="subcellular location">
    <subcellularLocation>
        <location evidence="1 7">Membrane</location>
        <topology evidence="1 7">Multi-pass membrane protein</topology>
    </subcellularLocation>
</comment>
<keyword evidence="5 7" id="KW-1133">Transmembrane helix</keyword>
<evidence type="ECO:0000256" key="6">
    <source>
        <dbReference type="ARBA" id="ARBA00023136"/>
    </source>
</evidence>
<dbReference type="Proteomes" id="UP000054383">
    <property type="component" value="Unassembled WGS sequence"/>
</dbReference>
<keyword evidence="4 7" id="KW-0812">Transmembrane</keyword>
<dbReference type="Pfam" id="PF06963">
    <property type="entry name" value="FPN1"/>
    <property type="match status" value="1"/>
</dbReference>
<evidence type="ECO:0000256" key="5">
    <source>
        <dbReference type="ARBA" id="ARBA00022989"/>
    </source>
</evidence>
<feature type="transmembrane region" description="Helical" evidence="7">
    <location>
        <begin position="366"/>
        <end position="386"/>
    </location>
</feature>
<reference evidence="9 10" key="1">
    <citation type="submission" date="2015-04" db="EMBL/GenBank/DDBJ databases">
        <authorList>
            <person name="Syromyatnikov M.Y."/>
            <person name="Popov V.N."/>
        </authorList>
    </citation>
    <scope>NUCLEOTIDE SEQUENCE [LARGE SCALE GENOMIC DNA]</scope>
    <source>
        <strain evidence="9">WF-38-12</strain>
    </source>
</reference>
<feature type="compositionally biased region" description="Low complexity" evidence="8">
    <location>
        <begin position="37"/>
        <end position="50"/>
    </location>
</feature>
<evidence type="ECO:0000256" key="1">
    <source>
        <dbReference type="ARBA" id="ARBA00004141"/>
    </source>
</evidence>
<dbReference type="OrthoDB" id="648861at2759"/>